<protein>
    <submittedName>
        <fullName evidence="1">Uncharacterized protein</fullName>
    </submittedName>
</protein>
<sequence>MRMVVDLVFWFPALLGDILCATIFGDILRATTFLGDILRAKLLEDALRRFLSHVLESIFLCRLSLTFSRSRNTFLRHSLSPKDIVDAGFRYFLFFSRRLKEMKDMQLSSLE</sequence>
<organism evidence="1 2">
    <name type="scientific">Trichoderma simmonsii</name>
    <dbReference type="NCBI Taxonomy" id="1491479"/>
    <lineage>
        <taxon>Eukaryota</taxon>
        <taxon>Fungi</taxon>
        <taxon>Dikarya</taxon>
        <taxon>Ascomycota</taxon>
        <taxon>Pezizomycotina</taxon>
        <taxon>Sordariomycetes</taxon>
        <taxon>Hypocreomycetidae</taxon>
        <taxon>Hypocreales</taxon>
        <taxon>Hypocreaceae</taxon>
        <taxon>Trichoderma</taxon>
    </lineage>
</organism>
<proteinExistence type="predicted"/>
<accession>A0A8G0LTI0</accession>
<keyword evidence="2" id="KW-1185">Reference proteome</keyword>
<reference evidence="1 2" key="1">
    <citation type="journal article" date="2021" name="BMC Genomics">
        <title>Telomere-to-telomere genome assembly of asparaginase-producing Trichoderma simmonsii.</title>
        <authorList>
            <person name="Chung D."/>
            <person name="Kwon Y.M."/>
            <person name="Yang Y."/>
        </authorList>
    </citation>
    <scope>NUCLEOTIDE SEQUENCE [LARGE SCALE GENOMIC DNA]</scope>
    <source>
        <strain evidence="1 2">GH-Sj1</strain>
    </source>
</reference>
<gene>
    <name evidence="1" type="ORF">H0G86_012425</name>
</gene>
<name>A0A8G0LTI0_9HYPO</name>
<evidence type="ECO:0000313" key="2">
    <source>
        <dbReference type="Proteomes" id="UP000826661"/>
    </source>
</evidence>
<dbReference type="Proteomes" id="UP000826661">
    <property type="component" value="Chromosome VII"/>
</dbReference>
<dbReference type="EMBL" id="CP075870">
    <property type="protein sequence ID" value="QYT05531.1"/>
    <property type="molecule type" value="Genomic_DNA"/>
</dbReference>
<evidence type="ECO:0000313" key="1">
    <source>
        <dbReference type="EMBL" id="QYT05531.1"/>
    </source>
</evidence>
<dbReference type="AlphaFoldDB" id="A0A8G0LTI0"/>